<reference evidence="1" key="1">
    <citation type="submission" date="2014-01" db="EMBL/GenBank/DDBJ databases">
        <authorList>
            <person name="Brown-Elliot B."/>
            <person name="Wallace R."/>
            <person name="Lenaerts A."/>
            <person name="Ordway D."/>
            <person name="DeGroote M.A."/>
            <person name="Parker T."/>
            <person name="Sizemore C."/>
            <person name="Tallon L.J."/>
            <person name="Sadzewicz L.K."/>
            <person name="Sengamalay N."/>
            <person name="Fraser C.M."/>
            <person name="Hine E."/>
            <person name="Shefchek K.A."/>
            <person name="Das S.P."/>
            <person name="Tettelin H."/>
        </authorList>
    </citation>
    <scope>NUCLEOTIDE SEQUENCE [LARGE SCALE GENOMIC DNA]</scope>
    <source>
        <strain evidence="1">4042</strain>
    </source>
</reference>
<sequence length="40" mass="4586">MRHSWPCHWLRQQFAAIPGDLGNFGVLGSSNDHKPRLTVR</sequence>
<accession>X8APK1</accession>
<comment type="caution">
    <text evidence="1">The sequence shown here is derived from an EMBL/GenBank/DDBJ whole genome shotgun (WGS) entry which is preliminary data.</text>
</comment>
<dbReference type="EMBL" id="JAOB01000048">
    <property type="protein sequence ID" value="EUA33076.1"/>
    <property type="molecule type" value="Genomic_DNA"/>
</dbReference>
<dbReference type="AlphaFoldDB" id="X8APK1"/>
<evidence type="ECO:0000313" key="1">
    <source>
        <dbReference type="EMBL" id="EUA33076.1"/>
    </source>
</evidence>
<protein>
    <submittedName>
        <fullName evidence="1">Uncharacterized protein</fullName>
    </submittedName>
</protein>
<organism evidence="1">
    <name type="scientific">Mycobacterium xenopi 4042</name>
    <dbReference type="NCBI Taxonomy" id="1299334"/>
    <lineage>
        <taxon>Bacteria</taxon>
        <taxon>Bacillati</taxon>
        <taxon>Actinomycetota</taxon>
        <taxon>Actinomycetes</taxon>
        <taxon>Mycobacteriales</taxon>
        <taxon>Mycobacteriaceae</taxon>
        <taxon>Mycobacterium</taxon>
    </lineage>
</organism>
<proteinExistence type="predicted"/>
<dbReference type="PATRIC" id="fig|1299334.3.peg.5344"/>
<name>X8APK1_MYCXE</name>
<gene>
    <name evidence="1" type="ORF">I553_3857</name>
</gene>